<dbReference type="Proteomes" id="UP000192917">
    <property type="component" value="Unassembled WGS sequence"/>
</dbReference>
<sequence>MSKISQVDALSPAPVRPWAGSYAAGARTGRHRHERSQLVFAAAGVVTVETARGSWTVPPQRAVWVPGDLDHELVMHGRVELRSLYFLPVLPGVPAEPAVLSVTPLARELILRLMELPVDAAGTTLPDRTWTRLIAALLDELKGLDVAALHLPLPSDRRARRVAEALLAAPDDGRRLEDWARFAGAAPRTLLRAFKRETGLGFAAWRQQARFLAALPRLAAGDPVTAVALDLGYDSPSAFVAAFRRAFGTTPGRYFAAGLPG</sequence>
<keyword evidence="3" id="KW-0238">DNA-binding</keyword>
<dbReference type="PRINTS" id="PR00032">
    <property type="entry name" value="HTHARAC"/>
</dbReference>
<dbReference type="CDD" id="cd06124">
    <property type="entry name" value="cupin_NimR-like_N"/>
    <property type="match status" value="1"/>
</dbReference>
<keyword evidence="8" id="KW-1185">Reference proteome</keyword>
<evidence type="ECO:0000259" key="6">
    <source>
        <dbReference type="PROSITE" id="PS01124"/>
    </source>
</evidence>
<evidence type="ECO:0000313" key="7">
    <source>
        <dbReference type="EMBL" id="SMF17098.1"/>
    </source>
</evidence>
<gene>
    <name evidence="7" type="ORF">SAMN05428998_10679</name>
</gene>
<dbReference type="InterPro" id="IPR009057">
    <property type="entry name" value="Homeodomain-like_sf"/>
</dbReference>
<dbReference type="PROSITE" id="PS01124">
    <property type="entry name" value="HTH_ARAC_FAMILY_2"/>
    <property type="match status" value="1"/>
</dbReference>
<proteinExistence type="predicted"/>
<keyword evidence="1" id="KW-0678">Repressor</keyword>
<keyword evidence="5" id="KW-0804">Transcription</keyword>
<organism evidence="7 8">
    <name type="scientific">Tistlia consotensis USBA 355</name>
    <dbReference type="NCBI Taxonomy" id="560819"/>
    <lineage>
        <taxon>Bacteria</taxon>
        <taxon>Pseudomonadati</taxon>
        <taxon>Pseudomonadota</taxon>
        <taxon>Alphaproteobacteria</taxon>
        <taxon>Rhodospirillales</taxon>
        <taxon>Rhodovibrionaceae</taxon>
        <taxon>Tistlia</taxon>
    </lineage>
</organism>
<dbReference type="InterPro" id="IPR020449">
    <property type="entry name" value="Tscrpt_reg_AraC-type_HTH"/>
</dbReference>
<keyword evidence="2" id="KW-0805">Transcription regulation</keyword>
<dbReference type="PANTHER" id="PTHR11019:SF159">
    <property type="entry name" value="TRANSCRIPTIONAL REGULATOR-RELATED"/>
    <property type="match status" value="1"/>
</dbReference>
<dbReference type="InterPro" id="IPR003313">
    <property type="entry name" value="AraC-bd"/>
</dbReference>
<dbReference type="PANTHER" id="PTHR11019">
    <property type="entry name" value="HTH-TYPE TRANSCRIPTIONAL REGULATOR NIMR"/>
    <property type="match status" value="1"/>
</dbReference>
<dbReference type="EMBL" id="FWZX01000006">
    <property type="protein sequence ID" value="SMF17098.1"/>
    <property type="molecule type" value="Genomic_DNA"/>
</dbReference>
<dbReference type="Pfam" id="PF12833">
    <property type="entry name" value="HTH_18"/>
    <property type="match status" value="1"/>
</dbReference>
<dbReference type="STRING" id="560819.SAMN05428998_10679"/>
<evidence type="ECO:0000313" key="8">
    <source>
        <dbReference type="Proteomes" id="UP000192917"/>
    </source>
</evidence>
<dbReference type="Gene3D" id="1.10.10.60">
    <property type="entry name" value="Homeodomain-like"/>
    <property type="match status" value="1"/>
</dbReference>
<dbReference type="InterPro" id="IPR014710">
    <property type="entry name" value="RmlC-like_jellyroll"/>
</dbReference>
<name>A0A1Y6BME5_9PROT</name>
<dbReference type="SUPFAM" id="SSF46689">
    <property type="entry name" value="Homeodomain-like"/>
    <property type="match status" value="1"/>
</dbReference>
<evidence type="ECO:0000256" key="2">
    <source>
        <dbReference type="ARBA" id="ARBA00023015"/>
    </source>
</evidence>
<dbReference type="GO" id="GO:0003700">
    <property type="term" value="F:DNA-binding transcription factor activity"/>
    <property type="evidence" value="ECO:0007669"/>
    <property type="project" value="InterPro"/>
</dbReference>
<dbReference type="SMART" id="SM00342">
    <property type="entry name" value="HTH_ARAC"/>
    <property type="match status" value="1"/>
</dbReference>
<dbReference type="AlphaFoldDB" id="A0A1Y6BME5"/>
<dbReference type="RefSeq" id="WP_085122536.1">
    <property type="nucleotide sequence ID" value="NZ_FWZX01000006.1"/>
</dbReference>
<reference evidence="7 8" key="1">
    <citation type="submission" date="2017-04" db="EMBL/GenBank/DDBJ databases">
        <authorList>
            <person name="Afonso C.L."/>
            <person name="Miller P.J."/>
            <person name="Scott M.A."/>
            <person name="Spackman E."/>
            <person name="Goraichik I."/>
            <person name="Dimitrov K.M."/>
            <person name="Suarez D.L."/>
            <person name="Swayne D.E."/>
        </authorList>
    </citation>
    <scope>NUCLEOTIDE SEQUENCE [LARGE SCALE GENOMIC DNA]</scope>
    <source>
        <strain evidence="7 8">USBA 355</strain>
    </source>
</reference>
<dbReference type="FunFam" id="1.10.10.60:FF:000132">
    <property type="entry name" value="AraC family transcriptional regulator"/>
    <property type="match status" value="1"/>
</dbReference>
<keyword evidence="4" id="KW-0010">Activator</keyword>
<dbReference type="GO" id="GO:0043565">
    <property type="term" value="F:sequence-specific DNA binding"/>
    <property type="evidence" value="ECO:0007669"/>
    <property type="project" value="InterPro"/>
</dbReference>
<dbReference type="Pfam" id="PF02311">
    <property type="entry name" value="AraC_binding"/>
    <property type="match status" value="1"/>
</dbReference>
<evidence type="ECO:0000256" key="4">
    <source>
        <dbReference type="ARBA" id="ARBA00023159"/>
    </source>
</evidence>
<dbReference type="SUPFAM" id="SSF51182">
    <property type="entry name" value="RmlC-like cupins"/>
    <property type="match status" value="1"/>
</dbReference>
<evidence type="ECO:0000256" key="3">
    <source>
        <dbReference type="ARBA" id="ARBA00023125"/>
    </source>
</evidence>
<evidence type="ECO:0000256" key="5">
    <source>
        <dbReference type="ARBA" id="ARBA00023163"/>
    </source>
</evidence>
<dbReference type="InterPro" id="IPR018060">
    <property type="entry name" value="HTH_AraC"/>
</dbReference>
<dbReference type="InterPro" id="IPR011051">
    <property type="entry name" value="RmlC_Cupin_sf"/>
</dbReference>
<evidence type="ECO:0000256" key="1">
    <source>
        <dbReference type="ARBA" id="ARBA00022491"/>
    </source>
</evidence>
<protein>
    <submittedName>
        <fullName evidence="7">Transcriptional regulator, AraC family</fullName>
    </submittedName>
</protein>
<feature type="domain" description="HTH araC/xylS-type" evidence="6">
    <location>
        <begin position="157"/>
        <end position="257"/>
    </location>
</feature>
<dbReference type="Gene3D" id="2.60.120.10">
    <property type="entry name" value="Jelly Rolls"/>
    <property type="match status" value="1"/>
</dbReference>
<accession>A0A1Y6BME5</accession>